<gene>
    <name evidence="6" type="ORF">AVDCRST_MAG11-2992</name>
</gene>
<dbReference type="PRINTS" id="PR00039">
    <property type="entry name" value="HTHLYSR"/>
</dbReference>
<dbReference type="SUPFAM" id="SSF53850">
    <property type="entry name" value="Periplasmic binding protein-like II"/>
    <property type="match status" value="1"/>
</dbReference>
<dbReference type="Gene3D" id="3.40.190.10">
    <property type="entry name" value="Periplasmic binding protein-like II"/>
    <property type="match status" value="2"/>
</dbReference>
<evidence type="ECO:0000256" key="3">
    <source>
        <dbReference type="ARBA" id="ARBA00023125"/>
    </source>
</evidence>
<evidence type="ECO:0000256" key="1">
    <source>
        <dbReference type="ARBA" id="ARBA00009437"/>
    </source>
</evidence>
<sequence length="312" mass="33564">MLDVRRMKVLREVAVRGSFSAAADALSFTQSAVSQQIAALEREAGTVLVERSARGVRLTEAGEAVVRHADAILARLAEAEAELEAIAGLRGGRLRMASFESGAATLMPLAIAEFRKHHPLVELSLALQESEDVVPRLRAGDLDLALVEDPNEREPVIDGVELVHLLDDPMYLALPKDHPLAGRSRLKLRDLADDAWIQGQQNTTCACNRLSLRACQAAGFEPRVAFESSDWTAVQGLVAAGVGVALIAELGTSTVRDDIVIRDLGGQVDSRRVYAAAPEGGYRSPATTEMVETLREVAGRYSARRQPLALAS</sequence>
<evidence type="ECO:0000256" key="4">
    <source>
        <dbReference type="ARBA" id="ARBA00023163"/>
    </source>
</evidence>
<dbReference type="InterPro" id="IPR036390">
    <property type="entry name" value="WH_DNA-bd_sf"/>
</dbReference>
<keyword evidence="3" id="KW-0238">DNA-binding</keyword>
<dbReference type="GO" id="GO:0003677">
    <property type="term" value="F:DNA binding"/>
    <property type="evidence" value="ECO:0007669"/>
    <property type="project" value="UniProtKB-KW"/>
</dbReference>
<dbReference type="PROSITE" id="PS50931">
    <property type="entry name" value="HTH_LYSR"/>
    <property type="match status" value="1"/>
</dbReference>
<dbReference type="Pfam" id="PF00126">
    <property type="entry name" value="HTH_1"/>
    <property type="match status" value="1"/>
</dbReference>
<dbReference type="CDD" id="cd08423">
    <property type="entry name" value="PBP2_LTTR_like_6"/>
    <property type="match status" value="1"/>
</dbReference>
<dbReference type="PANTHER" id="PTHR30346:SF29">
    <property type="entry name" value="LYSR SUBSTRATE-BINDING"/>
    <property type="match status" value="1"/>
</dbReference>
<evidence type="ECO:0000256" key="2">
    <source>
        <dbReference type="ARBA" id="ARBA00023015"/>
    </source>
</evidence>
<accession>A0A6J4LVZ7</accession>
<name>A0A6J4LVZ7_9BACT</name>
<evidence type="ECO:0000259" key="5">
    <source>
        <dbReference type="PROSITE" id="PS50931"/>
    </source>
</evidence>
<dbReference type="Gene3D" id="1.10.10.10">
    <property type="entry name" value="Winged helix-like DNA-binding domain superfamily/Winged helix DNA-binding domain"/>
    <property type="match status" value="1"/>
</dbReference>
<reference evidence="6" key="1">
    <citation type="submission" date="2020-02" db="EMBL/GenBank/DDBJ databases">
        <authorList>
            <person name="Meier V. D."/>
        </authorList>
    </citation>
    <scope>NUCLEOTIDE SEQUENCE</scope>
    <source>
        <strain evidence="6">AVDCRST_MAG11</strain>
    </source>
</reference>
<dbReference type="AlphaFoldDB" id="A0A6J4LVZ7"/>
<organism evidence="6">
    <name type="scientific">uncultured Gemmatimonadaceae bacterium</name>
    <dbReference type="NCBI Taxonomy" id="246130"/>
    <lineage>
        <taxon>Bacteria</taxon>
        <taxon>Pseudomonadati</taxon>
        <taxon>Gemmatimonadota</taxon>
        <taxon>Gemmatimonadia</taxon>
        <taxon>Gemmatimonadales</taxon>
        <taxon>Gemmatimonadaceae</taxon>
        <taxon>environmental samples</taxon>
    </lineage>
</organism>
<dbReference type="PANTHER" id="PTHR30346">
    <property type="entry name" value="TRANSCRIPTIONAL DUAL REGULATOR HCAR-RELATED"/>
    <property type="match status" value="1"/>
</dbReference>
<evidence type="ECO:0000313" key="6">
    <source>
        <dbReference type="EMBL" id="CAA9341435.1"/>
    </source>
</evidence>
<dbReference type="InterPro" id="IPR005119">
    <property type="entry name" value="LysR_subst-bd"/>
</dbReference>
<dbReference type="EMBL" id="CADCTU010000653">
    <property type="protein sequence ID" value="CAA9341435.1"/>
    <property type="molecule type" value="Genomic_DNA"/>
</dbReference>
<feature type="domain" description="HTH lysR-type" evidence="5">
    <location>
        <begin position="2"/>
        <end position="59"/>
    </location>
</feature>
<comment type="similarity">
    <text evidence="1">Belongs to the LysR transcriptional regulatory family.</text>
</comment>
<dbReference type="GO" id="GO:0032993">
    <property type="term" value="C:protein-DNA complex"/>
    <property type="evidence" value="ECO:0007669"/>
    <property type="project" value="TreeGrafter"/>
</dbReference>
<dbReference type="GO" id="GO:0003700">
    <property type="term" value="F:DNA-binding transcription factor activity"/>
    <property type="evidence" value="ECO:0007669"/>
    <property type="project" value="InterPro"/>
</dbReference>
<dbReference type="SUPFAM" id="SSF46785">
    <property type="entry name" value="Winged helix' DNA-binding domain"/>
    <property type="match status" value="1"/>
</dbReference>
<proteinExistence type="inferred from homology"/>
<keyword evidence="2" id="KW-0805">Transcription regulation</keyword>
<dbReference type="Pfam" id="PF03466">
    <property type="entry name" value="LysR_substrate"/>
    <property type="match status" value="1"/>
</dbReference>
<protein>
    <submittedName>
        <fullName evidence="6">Transcriptional regulator, LysR family</fullName>
    </submittedName>
</protein>
<keyword evidence="4" id="KW-0804">Transcription</keyword>
<dbReference type="InterPro" id="IPR000847">
    <property type="entry name" value="LysR_HTH_N"/>
</dbReference>
<dbReference type="InterPro" id="IPR036388">
    <property type="entry name" value="WH-like_DNA-bd_sf"/>
</dbReference>
<dbReference type="FunFam" id="1.10.10.10:FF:000001">
    <property type="entry name" value="LysR family transcriptional regulator"/>
    <property type="match status" value="1"/>
</dbReference>